<keyword evidence="4 8" id="KW-0378">Hydrolase</keyword>
<proteinExistence type="inferred from homology"/>
<dbReference type="OrthoDB" id="9782620at2"/>
<evidence type="ECO:0000256" key="6">
    <source>
        <dbReference type="ARBA" id="ARBA00023125"/>
    </source>
</evidence>
<evidence type="ECO:0000313" key="9">
    <source>
        <dbReference type="EMBL" id="SUQ14613.1"/>
    </source>
</evidence>
<dbReference type="Gene3D" id="3.90.1680.10">
    <property type="entry name" value="SOS response associated peptidase-like"/>
    <property type="match status" value="1"/>
</dbReference>
<evidence type="ECO:0000313" key="10">
    <source>
        <dbReference type="Proteomes" id="UP000254051"/>
    </source>
</evidence>
<dbReference type="InterPro" id="IPR003738">
    <property type="entry name" value="SRAP"/>
</dbReference>
<protein>
    <recommendedName>
        <fullName evidence="8">Abasic site processing protein</fullName>
        <ecNumber evidence="8">3.4.-.-</ecNumber>
    </recommendedName>
</protein>
<evidence type="ECO:0000256" key="3">
    <source>
        <dbReference type="ARBA" id="ARBA00022763"/>
    </source>
</evidence>
<dbReference type="PANTHER" id="PTHR13604:SF0">
    <property type="entry name" value="ABASIC SITE PROCESSING PROTEIN HMCES"/>
    <property type="match status" value="1"/>
</dbReference>
<reference evidence="10" key="1">
    <citation type="submission" date="2017-07" db="EMBL/GenBank/DDBJ databases">
        <authorList>
            <person name="Varghese N."/>
            <person name="Submissions S."/>
        </authorList>
    </citation>
    <scope>NUCLEOTIDE SEQUENCE [LARGE SCALE GENOMIC DNA]</scope>
    <source>
        <strain evidence="10">NLAE-zl-C134</strain>
    </source>
</reference>
<dbReference type="AlphaFoldDB" id="A0A315ZVM4"/>
<gene>
    <name evidence="9" type="ORF">SAMN05216529_10766</name>
</gene>
<dbReference type="SUPFAM" id="SSF143081">
    <property type="entry name" value="BB1717-like"/>
    <property type="match status" value="1"/>
</dbReference>
<dbReference type="GO" id="GO:0006508">
    <property type="term" value="P:proteolysis"/>
    <property type="evidence" value="ECO:0007669"/>
    <property type="project" value="UniProtKB-KW"/>
</dbReference>
<keyword evidence="2 8" id="KW-0645">Protease</keyword>
<dbReference type="RefSeq" id="WP_109711668.1">
    <property type="nucleotide sequence ID" value="NZ_QGDS01000007.1"/>
</dbReference>
<keyword evidence="10" id="KW-1185">Reference proteome</keyword>
<evidence type="ECO:0000256" key="1">
    <source>
        <dbReference type="ARBA" id="ARBA00008136"/>
    </source>
</evidence>
<dbReference type="GO" id="GO:0106300">
    <property type="term" value="P:protein-DNA covalent cross-linking repair"/>
    <property type="evidence" value="ECO:0007669"/>
    <property type="project" value="InterPro"/>
</dbReference>
<evidence type="ECO:0000256" key="5">
    <source>
        <dbReference type="ARBA" id="ARBA00023124"/>
    </source>
</evidence>
<dbReference type="EC" id="3.4.-.-" evidence="8"/>
<dbReference type="GO" id="GO:0008233">
    <property type="term" value="F:peptidase activity"/>
    <property type="evidence" value="ECO:0007669"/>
    <property type="project" value="UniProtKB-KW"/>
</dbReference>
<keyword evidence="7" id="KW-0456">Lyase</keyword>
<dbReference type="PANTHER" id="PTHR13604">
    <property type="entry name" value="DC12-RELATED"/>
    <property type="match status" value="1"/>
</dbReference>
<keyword evidence="3" id="KW-0227">DNA damage</keyword>
<dbReference type="GO" id="GO:0016829">
    <property type="term" value="F:lyase activity"/>
    <property type="evidence" value="ECO:0007669"/>
    <property type="project" value="UniProtKB-KW"/>
</dbReference>
<dbReference type="InterPro" id="IPR036590">
    <property type="entry name" value="SRAP-like"/>
</dbReference>
<dbReference type="Proteomes" id="UP000254051">
    <property type="component" value="Unassembled WGS sequence"/>
</dbReference>
<organism evidence="9 10">
    <name type="scientific">Faecalicatena contorta</name>
    <dbReference type="NCBI Taxonomy" id="39482"/>
    <lineage>
        <taxon>Bacteria</taxon>
        <taxon>Bacillati</taxon>
        <taxon>Bacillota</taxon>
        <taxon>Clostridia</taxon>
        <taxon>Lachnospirales</taxon>
        <taxon>Lachnospiraceae</taxon>
        <taxon>Faecalicatena</taxon>
    </lineage>
</organism>
<evidence type="ECO:0000256" key="7">
    <source>
        <dbReference type="ARBA" id="ARBA00023239"/>
    </source>
</evidence>
<dbReference type="EMBL" id="UHJJ01000007">
    <property type="protein sequence ID" value="SUQ14613.1"/>
    <property type="molecule type" value="Genomic_DNA"/>
</dbReference>
<keyword evidence="5" id="KW-0190">Covalent protein-DNA linkage</keyword>
<dbReference type="GO" id="GO:0003697">
    <property type="term" value="F:single-stranded DNA binding"/>
    <property type="evidence" value="ECO:0007669"/>
    <property type="project" value="InterPro"/>
</dbReference>
<keyword evidence="6" id="KW-0238">DNA-binding</keyword>
<accession>A0A315ZVM4</accession>
<evidence type="ECO:0000256" key="4">
    <source>
        <dbReference type="ARBA" id="ARBA00022801"/>
    </source>
</evidence>
<evidence type="ECO:0000256" key="8">
    <source>
        <dbReference type="RuleBase" id="RU364100"/>
    </source>
</evidence>
<sequence length="196" mass="22873">MCGRYYVDEETAKEIERIIRNLDKRLKETPKYGEIYPTNNVMVLQGGNDNTILSDMIWGFPQYQGKGVIFNARSETALEKRTFASSTKQRRCIIPARGFYEWDKSKNKISFERPDRHIMLFAGIWNTYGLDNRVAILTTEANESMERVHDRMPLIMEQNEIDTWLYDDNSVEFLLHKRPGELRIASGGVQQTLDLQ</sequence>
<dbReference type="Pfam" id="PF02586">
    <property type="entry name" value="SRAP"/>
    <property type="match status" value="1"/>
</dbReference>
<name>A0A315ZVM4_9FIRM</name>
<comment type="similarity">
    <text evidence="1 8">Belongs to the SOS response-associated peptidase family.</text>
</comment>
<evidence type="ECO:0000256" key="2">
    <source>
        <dbReference type="ARBA" id="ARBA00022670"/>
    </source>
</evidence>